<sequence length="426" mass="43917">MILALALVSVLLAALSAVLAAVNLLALRAPTVRGERGSPLLEGEGQGEVGDISEKPTHLTPTLSFQEREPVALGTDPSGLLNATTTPDVSILIPARDEAAAIEGTVRAALASTDVAVEVLVGDDHSTDATAALVRALAATDPRVRLLAIPPLPEGWTGKNHACSVIAAAARGPHLLFVDADVTLAPEGAAALAAHAVATGSALVSAVPRQCMETLGERLTVPMIGFLLVGYLPIPMMRASLRPSLGAACGQLVLVDRAVYAATGGHGAIRGFLHDGVLLARTFRQAGHRTDLVAGHPLATCRMYRSWAEAWAGFSKNAHEGMATPRALPVWTALLFGGHILPALLLIGAGLGGVDPLAAGIAGAAMLLSLGARAAITRAMREPWSTIPLHPLTVAVALAIQWNVLLRRKTAGAAVWKGRSYPLNGA</sequence>
<accession>A0ABT8BB15</accession>
<comment type="caution">
    <text evidence="5">The sequence shown here is derived from an EMBL/GenBank/DDBJ whole genome shotgun (WGS) entry which is preliminary data.</text>
</comment>
<evidence type="ECO:0000313" key="6">
    <source>
        <dbReference type="Proteomes" id="UP001224644"/>
    </source>
</evidence>
<keyword evidence="5" id="KW-0808">Transferase</keyword>
<feature type="signal peptide" evidence="3">
    <location>
        <begin position="1"/>
        <end position="20"/>
    </location>
</feature>
<dbReference type="GO" id="GO:0016757">
    <property type="term" value="F:glycosyltransferase activity"/>
    <property type="evidence" value="ECO:0007669"/>
    <property type="project" value="UniProtKB-KW"/>
</dbReference>
<keyword evidence="6" id="KW-1185">Reference proteome</keyword>
<dbReference type="Pfam" id="PF00535">
    <property type="entry name" value="Glycos_transf_2"/>
    <property type="match status" value="1"/>
</dbReference>
<evidence type="ECO:0000259" key="4">
    <source>
        <dbReference type="Pfam" id="PF00535"/>
    </source>
</evidence>
<protein>
    <submittedName>
        <fullName evidence="5">Glycosyltransferase</fullName>
        <ecNumber evidence="5">2.4.-.-</ecNumber>
    </submittedName>
</protein>
<dbReference type="Gene3D" id="3.90.550.10">
    <property type="entry name" value="Spore Coat Polysaccharide Biosynthesis Protein SpsA, Chain A"/>
    <property type="match status" value="1"/>
</dbReference>
<keyword evidence="2" id="KW-1133">Transmembrane helix</keyword>
<dbReference type="InterPro" id="IPR001173">
    <property type="entry name" value="Glyco_trans_2-like"/>
</dbReference>
<dbReference type="PANTHER" id="PTHR43646:SF3">
    <property type="entry name" value="SLR1566 PROTEIN"/>
    <property type="match status" value="1"/>
</dbReference>
<evidence type="ECO:0000313" key="5">
    <source>
        <dbReference type="EMBL" id="MDN3589111.1"/>
    </source>
</evidence>
<dbReference type="SUPFAM" id="SSF53448">
    <property type="entry name" value="Nucleotide-diphospho-sugar transferases"/>
    <property type="match status" value="1"/>
</dbReference>
<dbReference type="EMBL" id="JAUFPX010000001">
    <property type="protein sequence ID" value="MDN3589111.1"/>
    <property type="molecule type" value="Genomic_DNA"/>
</dbReference>
<dbReference type="InterPro" id="IPR029044">
    <property type="entry name" value="Nucleotide-diphossugar_trans"/>
</dbReference>
<evidence type="ECO:0000256" key="3">
    <source>
        <dbReference type="SAM" id="SignalP"/>
    </source>
</evidence>
<feature type="transmembrane region" description="Helical" evidence="2">
    <location>
        <begin position="330"/>
        <end position="351"/>
    </location>
</feature>
<reference evidence="6" key="1">
    <citation type="journal article" date="2019" name="Int. J. Syst. Evol. Microbiol.">
        <title>The Global Catalogue of Microorganisms (GCM) 10K type strain sequencing project: providing services to taxonomists for standard genome sequencing and annotation.</title>
        <authorList>
            <consortium name="The Broad Institute Genomics Platform"/>
            <consortium name="The Broad Institute Genome Sequencing Center for Infectious Disease"/>
            <person name="Wu L."/>
            <person name="Ma J."/>
        </authorList>
    </citation>
    <scope>NUCLEOTIDE SEQUENCE [LARGE SCALE GENOMIC DNA]</scope>
    <source>
        <strain evidence="6">CECT 7069</strain>
    </source>
</reference>
<feature type="domain" description="Glycosyltransferase 2-like" evidence="4">
    <location>
        <begin position="90"/>
        <end position="239"/>
    </location>
</feature>
<dbReference type="Proteomes" id="UP001224644">
    <property type="component" value="Unassembled WGS sequence"/>
</dbReference>
<feature type="region of interest" description="Disordered" evidence="1">
    <location>
        <begin position="35"/>
        <end position="58"/>
    </location>
</feature>
<evidence type="ECO:0000256" key="2">
    <source>
        <dbReference type="SAM" id="Phobius"/>
    </source>
</evidence>
<proteinExistence type="predicted"/>
<dbReference type="EC" id="2.4.-.-" evidence="5"/>
<dbReference type="PANTHER" id="PTHR43646">
    <property type="entry name" value="GLYCOSYLTRANSFERASE"/>
    <property type="match status" value="1"/>
</dbReference>
<evidence type="ECO:0000256" key="1">
    <source>
        <dbReference type="SAM" id="MobiDB-lite"/>
    </source>
</evidence>
<keyword evidence="3" id="KW-0732">Signal</keyword>
<keyword evidence="5" id="KW-0328">Glycosyltransferase</keyword>
<gene>
    <name evidence="5" type="ORF">QWZ12_00640</name>
</gene>
<keyword evidence="2" id="KW-0812">Transmembrane</keyword>
<keyword evidence="2" id="KW-0472">Membrane</keyword>
<feature type="transmembrane region" description="Helical" evidence="2">
    <location>
        <begin position="357"/>
        <end position="376"/>
    </location>
</feature>
<organism evidence="5 6">
    <name type="scientific">Methylobacterium adhaesivum</name>
    <dbReference type="NCBI Taxonomy" id="333297"/>
    <lineage>
        <taxon>Bacteria</taxon>
        <taxon>Pseudomonadati</taxon>
        <taxon>Pseudomonadota</taxon>
        <taxon>Alphaproteobacteria</taxon>
        <taxon>Hyphomicrobiales</taxon>
        <taxon>Methylobacteriaceae</taxon>
        <taxon>Methylobacterium</taxon>
    </lineage>
</organism>
<feature type="chain" id="PRO_5046587822" evidence="3">
    <location>
        <begin position="21"/>
        <end position="426"/>
    </location>
</feature>
<name>A0ABT8BB15_9HYPH</name>